<dbReference type="PANTHER" id="PTHR12994">
    <property type="entry name" value="SECERNIN"/>
    <property type="match status" value="1"/>
</dbReference>
<sequence>MPCTTLLVGKKASYDGSTIIARNEDSANGQFRPKRFIVVRPDEQPRHYRSVLSHVEIDLPDDPMRYTAVPNSILNKGIWGQNGVNEANVAMTATETITTNERILGADPLVELVPAVGRSGDVDYVPEQAGGIGEEDLVTIVLPYIRSAREGVERLGALLEEYGTYEMNGVAFSDSDEIWWMETVGGHHWIARRVPDDCYVTMPNQLGIDELDLDDALGAQEECMCSADLREFIDTNHLDLSIESVSPFNPRTAFGSHSDSDHVYNTPRAWYMQRFLNPYDEVWDGPDADHTPMSDDIPWCRQPERKITIEDVKYLLSSHYQGTVYDPYAIIGDEHSKGLYRPIGINRTDQLAVIQLRPYAPAGCMAVQWMAFGSNPFNALIPFYTNVDETPAYLADAGERVTTDTLYWSDRIIAALSDSAYADTANANERYQQRIGGLAHRMIAAGDDQVARLQGAEDGTDNEEVREVLRAANEAMADQVRRETDDLLGKVLYTVSLKMRNAYHMSDH</sequence>
<dbReference type="InterPro" id="IPR047804">
    <property type="entry name" value="C69_dipept_A-like"/>
</dbReference>
<evidence type="ECO:0000256" key="2">
    <source>
        <dbReference type="ARBA" id="ARBA00007225"/>
    </source>
</evidence>
<dbReference type="Gene3D" id="3.60.60.10">
    <property type="entry name" value="Penicillin V Acylase, Chain A"/>
    <property type="match status" value="1"/>
</dbReference>
<protein>
    <recommendedName>
        <fullName evidence="6">Dipeptidase</fullName>
        <ecNumber evidence="6">3.4.-.-</ecNumber>
    </recommendedName>
</protein>
<evidence type="ECO:0000256" key="1">
    <source>
        <dbReference type="ARBA" id="ARBA00001670"/>
    </source>
</evidence>
<dbReference type="EC" id="3.4.-.-" evidence="6"/>
<keyword evidence="3 6" id="KW-0645">Protease</keyword>
<reference evidence="7 8" key="1">
    <citation type="submission" date="2017-10" db="EMBL/GenBank/DDBJ databases">
        <title>Bifidobacterium xylocopum sp. nov. and Bifidobacterium aemilianum sp. nov., from the carpenter bee (Xylocopa violacea) digestive tract.</title>
        <authorList>
            <person name="Alberoni D."/>
            <person name="Baffoni L."/>
            <person name="Di Gioia D."/>
            <person name="Gaggia F."/>
            <person name="Biavati B."/>
        </authorList>
    </citation>
    <scope>NUCLEOTIDE SEQUENCE [LARGE SCALE GENOMIC DNA]</scope>
    <source>
        <strain evidence="7 8">XV2</strain>
    </source>
</reference>
<dbReference type="Proteomes" id="UP000252345">
    <property type="component" value="Unassembled WGS sequence"/>
</dbReference>
<dbReference type="EMBL" id="PDCH01000005">
    <property type="protein sequence ID" value="RBP99466.1"/>
    <property type="molecule type" value="Genomic_DNA"/>
</dbReference>
<keyword evidence="8" id="KW-1185">Reference proteome</keyword>
<evidence type="ECO:0000256" key="4">
    <source>
        <dbReference type="ARBA" id="ARBA00022801"/>
    </source>
</evidence>
<evidence type="ECO:0000256" key="6">
    <source>
        <dbReference type="RuleBase" id="RU364089"/>
    </source>
</evidence>
<dbReference type="GO" id="GO:0006508">
    <property type="term" value="P:proteolysis"/>
    <property type="evidence" value="ECO:0007669"/>
    <property type="project" value="UniProtKB-KW"/>
</dbReference>
<evidence type="ECO:0000256" key="3">
    <source>
        <dbReference type="ARBA" id="ARBA00022670"/>
    </source>
</evidence>
<evidence type="ECO:0000256" key="5">
    <source>
        <dbReference type="ARBA" id="ARBA00022997"/>
    </source>
</evidence>
<organism evidence="7 8">
    <name type="scientific">Bifidobacterium xylocopae</name>
    <dbReference type="NCBI Taxonomy" id="2493119"/>
    <lineage>
        <taxon>Bacteria</taxon>
        <taxon>Bacillati</taxon>
        <taxon>Actinomycetota</taxon>
        <taxon>Actinomycetes</taxon>
        <taxon>Bifidobacteriales</taxon>
        <taxon>Bifidobacteriaceae</taxon>
        <taxon>Bifidobacterium</taxon>
    </lineage>
</organism>
<comment type="similarity">
    <text evidence="2 6">Belongs to the peptidase C69 family.</text>
</comment>
<dbReference type="InterPro" id="IPR005322">
    <property type="entry name" value="Peptidase_C69"/>
</dbReference>
<dbReference type="GO" id="GO:0016805">
    <property type="term" value="F:dipeptidase activity"/>
    <property type="evidence" value="ECO:0007669"/>
    <property type="project" value="UniProtKB-KW"/>
</dbReference>
<dbReference type="RefSeq" id="WP_113853237.1">
    <property type="nucleotide sequence ID" value="NZ_PDCH01000005.1"/>
</dbReference>
<proteinExistence type="inferred from homology"/>
<dbReference type="OrthoDB" id="9764088at2"/>
<keyword evidence="5 6" id="KW-0224">Dipeptidase</keyword>
<keyword evidence="4 6" id="KW-0378">Hydrolase</keyword>
<dbReference type="GO" id="GO:0070004">
    <property type="term" value="F:cysteine-type exopeptidase activity"/>
    <property type="evidence" value="ECO:0007669"/>
    <property type="project" value="InterPro"/>
</dbReference>
<accession>A0A366KCK2</accession>
<name>A0A366KCK2_9BIFI</name>
<evidence type="ECO:0000313" key="7">
    <source>
        <dbReference type="EMBL" id="RBP99466.1"/>
    </source>
</evidence>
<comment type="catalytic activity">
    <reaction evidence="1">
        <text>an L-aminoacyl-L-amino acid + H2O = 2 an L-alpha-amino acid</text>
        <dbReference type="Rhea" id="RHEA:48940"/>
        <dbReference type="ChEBI" id="CHEBI:15377"/>
        <dbReference type="ChEBI" id="CHEBI:59869"/>
        <dbReference type="ChEBI" id="CHEBI:77460"/>
        <dbReference type="EC" id="3.4.13.19"/>
    </reaction>
</comment>
<dbReference type="AlphaFoldDB" id="A0A366KCK2"/>
<comment type="caution">
    <text evidence="7">The sequence shown here is derived from an EMBL/GenBank/DDBJ whole genome shotgun (WGS) entry which is preliminary data.</text>
</comment>
<dbReference type="PANTHER" id="PTHR12994:SF17">
    <property type="entry name" value="LD30995P"/>
    <property type="match status" value="1"/>
</dbReference>
<dbReference type="NCBIfam" id="NF033678">
    <property type="entry name" value="C69_fam_dipept"/>
    <property type="match status" value="1"/>
</dbReference>
<evidence type="ECO:0000313" key="8">
    <source>
        <dbReference type="Proteomes" id="UP000252345"/>
    </source>
</evidence>
<gene>
    <name evidence="7" type="ORF">CRD59_03605</name>
</gene>
<dbReference type="Pfam" id="PF03577">
    <property type="entry name" value="Peptidase_C69"/>
    <property type="match status" value="1"/>
</dbReference>